<dbReference type="SUPFAM" id="SSF56672">
    <property type="entry name" value="DNA/RNA polymerases"/>
    <property type="match status" value="1"/>
</dbReference>
<dbReference type="GO" id="GO:0003677">
    <property type="term" value="F:DNA binding"/>
    <property type="evidence" value="ECO:0007669"/>
    <property type="project" value="UniProtKB-KW"/>
</dbReference>
<dbReference type="AlphaFoldDB" id="A0A662DI15"/>
<comment type="caution">
    <text evidence="10">The sequence shown here is derived from an EMBL/GenBank/DDBJ whole genome shotgun (WGS) entry which is preliminary data.</text>
</comment>
<keyword evidence="4 7" id="KW-0239">DNA-directed DNA polymerase</keyword>
<feature type="domain" description="DNA-directed DNA polymerase family B exonuclease" evidence="9">
    <location>
        <begin position="118"/>
        <end position="306"/>
    </location>
</feature>
<accession>A0A662DI15</accession>
<dbReference type="SMART" id="SM00486">
    <property type="entry name" value="POLBc"/>
    <property type="match status" value="1"/>
</dbReference>
<dbReference type="GO" id="GO:0006261">
    <property type="term" value="P:DNA-templated DNA replication"/>
    <property type="evidence" value="ECO:0007669"/>
    <property type="project" value="TreeGrafter"/>
</dbReference>
<sequence>MKVEFFLLDADCIKEGERTLIRLFGKTYEGSNVVALFEHEPYFYVLAENPQQAKGEIEDLLETEKVKIKRIDKIKRDLKGEKREFLKVFCQLPQDTQKIRDSIKKLEKKRGGSGSVIEEYEYTISPYRRFLLDEKIDGSCWVEVEGEPLQTRLKADFAIAGKKIKAVEKLKLPPLKLLSFDIETYEQQGRKNIIMLSLWGKDFKKVLTYQKEDFQPWVEVVNDEKQLLEKFVEIINQYDPDILVSFNGDSFDFPVIQERASQKKVKLTLSRDREEMKFTRRARISSARIKGRIHIDLFNFINNILSPNLQTEVLSLDAVSGELLGDKKIEMDYQELLEAWQKKKDLCKLTEYCLKDSELTFKLAHLLLPQILEMSKTVGQLPFDISRMTYGQLAEWYLTRKAVEMQKIIPNQPKWEDIKKRKTFTYAGGFVKEPLAGLHENIAVLDFRSLYPSIIATFNISPETLNCSCGRENSYQVPGTDYWFCKKEKGFVSSTVEELIQKRAELKQRMKKTEKDSLEHKILDTRQLSLKIVANAIYGMFAFAGAKWYCRECAESCAAFGRFFIKQTIQEAEKEGLTVVYADTDSCFIKNPFPDKELSKEVDKFLNHINSKLPGILELELQGTYKRGIFIPRETAPGTAKKRYALIDKNDNLLIRGLETVRRDWCNLAKQLQRKVLTYILKDKKVDEAIQYVRNTIEKLRKKEIPLKDLTIYEQLTKPLSTYKQIGPHVAAAQKMLRRGKKVSEGMLVMFAITSGKGSISERAEPVEDITIQDIDENYYVENQIVPAALRVLQVLKVTRDKLLGESLF</sequence>
<dbReference type="EC" id="2.7.7.7" evidence="7"/>
<keyword evidence="7" id="KW-0235">DNA replication</keyword>
<dbReference type="InterPro" id="IPR036397">
    <property type="entry name" value="RNaseH_sf"/>
</dbReference>
<keyword evidence="5 7" id="KW-0238">DNA-binding</keyword>
<name>A0A662DI15_UNCAE</name>
<dbReference type="InterPro" id="IPR006172">
    <property type="entry name" value="DNA-dir_DNA_pol_B"/>
</dbReference>
<evidence type="ECO:0000256" key="1">
    <source>
        <dbReference type="ARBA" id="ARBA00005755"/>
    </source>
</evidence>
<dbReference type="PANTHER" id="PTHR10322">
    <property type="entry name" value="DNA POLYMERASE CATALYTIC SUBUNIT"/>
    <property type="match status" value="1"/>
</dbReference>
<comment type="catalytic activity">
    <reaction evidence="6 7">
        <text>DNA(n) + a 2'-deoxyribonucleoside 5'-triphosphate = DNA(n+1) + diphosphate</text>
        <dbReference type="Rhea" id="RHEA:22508"/>
        <dbReference type="Rhea" id="RHEA-COMP:17339"/>
        <dbReference type="Rhea" id="RHEA-COMP:17340"/>
        <dbReference type="ChEBI" id="CHEBI:33019"/>
        <dbReference type="ChEBI" id="CHEBI:61560"/>
        <dbReference type="ChEBI" id="CHEBI:173112"/>
        <dbReference type="EC" id="2.7.7.7"/>
    </reaction>
</comment>
<feature type="domain" description="DNA-directed DNA polymerase family B multifunctional" evidence="8">
    <location>
        <begin position="397"/>
        <end position="795"/>
    </location>
</feature>
<dbReference type="Gene3D" id="3.90.1600.10">
    <property type="entry name" value="Palm domain of DNA polymerase"/>
    <property type="match status" value="1"/>
</dbReference>
<dbReference type="Gene3D" id="3.30.342.10">
    <property type="entry name" value="DNA Polymerase, chain B, domain 1"/>
    <property type="match status" value="1"/>
</dbReference>
<dbReference type="GO" id="GO:0000166">
    <property type="term" value="F:nucleotide binding"/>
    <property type="evidence" value="ECO:0007669"/>
    <property type="project" value="InterPro"/>
</dbReference>
<dbReference type="EMBL" id="QMQA01000006">
    <property type="protein sequence ID" value="RLE15380.1"/>
    <property type="molecule type" value="Genomic_DNA"/>
</dbReference>
<evidence type="ECO:0000256" key="4">
    <source>
        <dbReference type="ARBA" id="ARBA00022932"/>
    </source>
</evidence>
<protein>
    <recommendedName>
        <fullName evidence="7">DNA polymerase</fullName>
        <ecNumber evidence="7">2.7.7.7</ecNumber>
    </recommendedName>
</protein>
<dbReference type="Pfam" id="PF00136">
    <property type="entry name" value="DNA_pol_B"/>
    <property type="match status" value="1"/>
</dbReference>
<dbReference type="Gene3D" id="1.10.132.60">
    <property type="entry name" value="DNA polymerase family B, C-terminal domain"/>
    <property type="match status" value="1"/>
</dbReference>
<dbReference type="InterPro" id="IPR050240">
    <property type="entry name" value="DNA_pol_type-B"/>
</dbReference>
<dbReference type="InterPro" id="IPR012337">
    <property type="entry name" value="RNaseH-like_sf"/>
</dbReference>
<evidence type="ECO:0000256" key="6">
    <source>
        <dbReference type="ARBA" id="ARBA00049244"/>
    </source>
</evidence>
<reference evidence="10 11" key="1">
    <citation type="submission" date="2018-06" db="EMBL/GenBank/DDBJ databases">
        <title>Extensive metabolic versatility and redundancy in microbially diverse, dynamic hydrothermal sediments.</title>
        <authorList>
            <person name="Dombrowski N."/>
            <person name="Teske A."/>
            <person name="Baker B.J."/>
        </authorList>
    </citation>
    <scope>NUCLEOTIDE SEQUENCE [LARGE SCALE GENOMIC DNA]</scope>
    <source>
        <strain evidence="10">B3_G15</strain>
    </source>
</reference>
<evidence type="ECO:0000256" key="3">
    <source>
        <dbReference type="ARBA" id="ARBA00022695"/>
    </source>
</evidence>
<evidence type="ECO:0000259" key="9">
    <source>
        <dbReference type="Pfam" id="PF03104"/>
    </source>
</evidence>
<dbReference type="InterPro" id="IPR017964">
    <property type="entry name" value="DNA-dir_DNA_pol_B_CS"/>
</dbReference>
<comment type="similarity">
    <text evidence="1 7">Belongs to the DNA polymerase type-B family.</text>
</comment>
<dbReference type="SUPFAM" id="SSF53098">
    <property type="entry name" value="Ribonuclease H-like"/>
    <property type="match status" value="1"/>
</dbReference>
<evidence type="ECO:0000256" key="5">
    <source>
        <dbReference type="ARBA" id="ARBA00023125"/>
    </source>
</evidence>
<keyword evidence="3 7" id="KW-0548">Nucleotidyltransferase</keyword>
<dbReference type="Pfam" id="PF03104">
    <property type="entry name" value="DNA_pol_B_exo1"/>
    <property type="match status" value="1"/>
</dbReference>
<evidence type="ECO:0000313" key="11">
    <source>
        <dbReference type="Proteomes" id="UP000280417"/>
    </source>
</evidence>
<dbReference type="PANTHER" id="PTHR10322:SF23">
    <property type="entry name" value="DNA POLYMERASE DELTA CATALYTIC SUBUNIT"/>
    <property type="match status" value="1"/>
</dbReference>
<dbReference type="Gene3D" id="1.10.287.690">
    <property type="entry name" value="Helix hairpin bin"/>
    <property type="match status" value="1"/>
</dbReference>
<evidence type="ECO:0000313" key="10">
    <source>
        <dbReference type="EMBL" id="RLE15380.1"/>
    </source>
</evidence>
<evidence type="ECO:0000259" key="8">
    <source>
        <dbReference type="Pfam" id="PF00136"/>
    </source>
</evidence>
<dbReference type="Proteomes" id="UP000280417">
    <property type="component" value="Unassembled WGS sequence"/>
</dbReference>
<proteinExistence type="inferred from homology"/>
<dbReference type="GO" id="GO:0003887">
    <property type="term" value="F:DNA-directed DNA polymerase activity"/>
    <property type="evidence" value="ECO:0007669"/>
    <property type="project" value="UniProtKB-KW"/>
</dbReference>
<evidence type="ECO:0000256" key="7">
    <source>
        <dbReference type="RuleBase" id="RU000442"/>
    </source>
</evidence>
<dbReference type="NCBIfam" id="TIGR00592">
    <property type="entry name" value="pol2"/>
    <property type="match status" value="1"/>
</dbReference>
<keyword evidence="2 7" id="KW-0808">Transferase</keyword>
<dbReference type="PRINTS" id="PR00106">
    <property type="entry name" value="DNAPOLB"/>
</dbReference>
<evidence type="ECO:0000256" key="2">
    <source>
        <dbReference type="ARBA" id="ARBA00022679"/>
    </source>
</evidence>
<dbReference type="PROSITE" id="PS00116">
    <property type="entry name" value="DNA_POLYMERASE_B"/>
    <property type="match status" value="1"/>
</dbReference>
<dbReference type="InterPro" id="IPR042087">
    <property type="entry name" value="DNA_pol_B_thumb"/>
</dbReference>
<dbReference type="InterPro" id="IPR023211">
    <property type="entry name" value="DNA_pol_palm_dom_sf"/>
</dbReference>
<dbReference type="InterPro" id="IPR006134">
    <property type="entry name" value="DNA-dir_DNA_pol_B_multi_dom"/>
</dbReference>
<dbReference type="Gene3D" id="3.30.420.10">
    <property type="entry name" value="Ribonuclease H-like superfamily/Ribonuclease H"/>
    <property type="match status" value="1"/>
</dbReference>
<organism evidence="10 11">
    <name type="scientific">Aerophobetes bacterium</name>
    <dbReference type="NCBI Taxonomy" id="2030807"/>
    <lineage>
        <taxon>Bacteria</taxon>
        <taxon>Candidatus Aerophobota</taxon>
    </lineage>
</organism>
<gene>
    <name evidence="10" type="ORF">DRJ04_00500</name>
</gene>
<dbReference type="InterPro" id="IPR043502">
    <property type="entry name" value="DNA/RNA_pol_sf"/>
</dbReference>
<dbReference type="InterPro" id="IPR006133">
    <property type="entry name" value="DNA-dir_DNA_pol_B_exonuc"/>
</dbReference>